<dbReference type="EC" id="2.7.11.1" evidence="5"/>
<dbReference type="SMART" id="SM00220">
    <property type="entry name" value="S_TKc"/>
    <property type="match status" value="1"/>
</dbReference>
<dbReference type="GO" id="GO:0004674">
    <property type="term" value="F:protein serine/threonine kinase activity"/>
    <property type="evidence" value="ECO:0007669"/>
    <property type="project" value="UniProtKB-EC"/>
</dbReference>
<accession>A0ABT9XK90</accession>
<keyword evidence="5" id="KW-0418">Kinase</keyword>
<keyword evidence="6" id="KW-1185">Reference proteome</keyword>
<feature type="region of interest" description="Disordered" evidence="2">
    <location>
        <begin position="256"/>
        <end position="297"/>
    </location>
</feature>
<keyword evidence="3" id="KW-1133">Transmembrane helix</keyword>
<protein>
    <submittedName>
        <fullName evidence="5">Serine/threonine-protein kinase</fullName>
        <ecNumber evidence="5">2.7.11.1</ecNumber>
    </submittedName>
</protein>
<dbReference type="InterPro" id="IPR000719">
    <property type="entry name" value="Prot_kinase_dom"/>
</dbReference>
<keyword evidence="1" id="KW-0067">ATP-binding</keyword>
<dbReference type="Gene3D" id="1.10.510.10">
    <property type="entry name" value="Transferase(Phosphotransferase) domain 1"/>
    <property type="match status" value="1"/>
</dbReference>
<name>A0ABT9XK90_9BACL</name>
<keyword evidence="1" id="KW-0547">Nucleotide-binding</keyword>
<evidence type="ECO:0000259" key="4">
    <source>
        <dbReference type="PROSITE" id="PS50011"/>
    </source>
</evidence>
<feature type="binding site" evidence="1">
    <location>
        <position position="44"/>
    </location>
    <ligand>
        <name>ATP</name>
        <dbReference type="ChEBI" id="CHEBI:30616"/>
    </ligand>
</feature>
<keyword evidence="3" id="KW-0472">Membrane</keyword>
<dbReference type="PROSITE" id="PS00107">
    <property type="entry name" value="PROTEIN_KINASE_ATP"/>
    <property type="match status" value="1"/>
</dbReference>
<dbReference type="RefSeq" id="WP_274457404.1">
    <property type="nucleotide sequence ID" value="NZ_CP067097.1"/>
</dbReference>
<evidence type="ECO:0000313" key="6">
    <source>
        <dbReference type="Proteomes" id="UP001232973"/>
    </source>
</evidence>
<dbReference type="PANTHER" id="PTHR44167:SF24">
    <property type="entry name" value="SERINE_THREONINE-PROTEIN KINASE CHK2"/>
    <property type="match status" value="1"/>
</dbReference>
<proteinExistence type="predicted"/>
<dbReference type="Proteomes" id="UP001232973">
    <property type="component" value="Unassembled WGS sequence"/>
</dbReference>
<evidence type="ECO:0000256" key="2">
    <source>
        <dbReference type="SAM" id="MobiDB-lite"/>
    </source>
</evidence>
<keyword evidence="5" id="KW-0808">Transferase</keyword>
<organism evidence="5 6">
    <name type="scientific">Alicyclobacillus cycloheptanicus</name>
    <dbReference type="NCBI Taxonomy" id="1457"/>
    <lineage>
        <taxon>Bacteria</taxon>
        <taxon>Bacillati</taxon>
        <taxon>Bacillota</taxon>
        <taxon>Bacilli</taxon>
        <taxon>Bacillales</taxon>
        <taxon>Alicyclobacillaceae</taxon>
        <taxon>Alicyclobacillus</taxon>
    </lineage>
</organism>
<dbReference type="EMBL" id="JAUSTP010000015">
    <property type="protein sequence ID" value="MDQ0190141.1"/>
    <property type="molecule type" value="Genomic_DNA"/>
</dbReference>
<evidence type="ECO:0000313" key="5">
    <source>
        <dbReference type="EMBL" id="MDQ0190141.1"/>
    </source>
</evidence>
<dbReference type="SUPFAM" id="SSF56112">
    <property type="entry name" value="Protein kinase-like (PK-like)"/>
    <property type="match status" value="1"/>
</dbReference>
<dbReference type="InterPro" id="IPR011009">
    <property type="entry name" value="Kinase-like_dom_sf"/>
</dbReference>
<reference evidence="5 6" key="1">
    <citation type="submission" date="2023-07" db="EMBL/GenBank/DDBJ databases">
        <title>Genomic Encyclopedia of Type Strains, Phase IV (KMG-IV): sequencing the most valuable type-strain genomes for metagenomic binning, comparative biology and taxonomic classification.</title>
        <authorList>
            <person name="Goeker M."/>
        </authorList>
    </citation>
    <scope>NUCLEOTIDE SEQUENCE [LARGE SCALE GENOMIC DNA]</scope>
    <source>
        <strain evidence="5 6">DSM 4006</strain>
    </source>
</reference>
<feature type="transmembrane region" description="Helical" evidence="3">
    <location>
        <begin position="307"/>
        <end position="328"/>
    </location>
</feature>
<feature type="compositionally biased region" description="Basic residues" evidence="2">
    <location>
        <begin position="267"/>
        <end position="282"/>
    </location>
</feature>
<evidence type="ECO:0000256" key="3">
    <source>
        <dbReference type="SAM" id="Phobius"/>
    </source>
</evidence>
<sequence length="329" mass="36478">MLRAGDIVRTKWSGVRYQVIRPLGSGANGQVYLVRGPDGDAAMKVCDRAEDVALEWGILERVAKHSPWFPRPIQLDDDRDRPGLYFYVMESVSGEPLSDVLPRLSEREVHGVMDQMLQGLAALHRHGYSFCDLKPENVLVEAAGAVVRVRFVDIGGVTAFGRSVRQFTPFYDRAFWNLGSRRADPQYDLAAAAFALLFCLTSPPPHPLLGKTPAERQVWLDKALRRVPLAHYGTWLWALVHGRFADARAAQAGLPVPHDRGRTVAPRSHRRKPARAAGRRRQGTGQGVPGAQAVRGRPSQAVDWTEWVMWISIGTAAVVTIAVWGTLLQ</sequence>
<gene>
    <name evidence="5" type="ORF">J2S03_002004</name>
</gene>
<comment type="caution">
    <text evidence="5">The sequence shown here is derived from an EMBL/GenBank/DDBJ whole genome shotgun (WGS) entry which is preliminary data.</text>
</comment>
<feature type="domain" description="Protein kinase" evidence="4">
    <location>
        <begin position="17"/>
        <end position="329"/>
    </location>
</feature>
<dbReference type="PANTHER" id="PTHR44167">
    <property type="entry name" value="OVARIAN-SPECIFIC SERINE/THREONINE-PROTEIN KINASE LOK-RELATED"/>
    <property type="match status" value="1"/>
</dbReference>
<dbReference type="PROSITE" id="PS50011">
    <property type="entry name" value="PROTEIN_KINASE_DOM"/>
    <property type="match status" value="1"/>
</dbReference>
<dbReference type="Pfam" id="PF00069">
    <property type="entry name" value="Pkinase"/>
    <property type="match status" value="1"/>
</dbReference>
<dbReference type="InterPro" id="IPR017441">
    <property type="entry name" value="Protein_kinase_ATP_BS"/>
</dbReference>
<keyword evidence="3" id="KW-0812">Transmembrane</keyword>
<evidence type="ECO:0000256" key="1">
    <source>
        <dbReference type="PROSITE-ProRule" id="PRU10141"/>
    </source>
</evidence>